<name>R7TE25_CAPTE</name>
<proteinExistence type="inferred from homology"/>
<dbReference type="Pfam" id="PF01633">
    <property type="entry name" value="Choline_kinase"/>
    <property type="match status" value="1"/>
</dbReference>
<dbReference type="GO" id="GO:0004305">
    <property type="term" value="F:ethanolamine kinase activity"/>
    <property type="evidence" value="ECO:0007669"/>
    <property type="project" value="UniProtKB-EC"/>
</dbReference>
<evidence type="ECO:0000256" key="3">
    <source>
        <dbReference type="ARBA" id="ARBA00037883"/>
    </source>
</evidence>
<dbReference type="GO" id="GO:0005737">
    <property type="term" value="C:cytoplasm"/>
    <property type="evidence" value="ECO:0007669"/>
    <property type="project" value="TreeGrafter"/>
</dbReference>
<dbReference type="EMBL" id="AMQN01000382">
    <property type="status" value="NOT_ANNOTATED_CDS"/>
    <property type="molecule type" value="Genomic_DNA"/>
</dbReference>
<reference evidence="6 8" key="2">
    <citation type="journal article" date="2013" name="Nature">
        <title>Insights into bilaterian evolution from three spiralian genomes.</title>
        <authorList>
            <person name="Simakov O."/>
            <person name="Marletaz F."/>
            <person name="Cho S.J."/>
            <person name="Edsinger-Gonzales E."/>
            <person name="Havlak P."/>
            <person name="Hellsten U."/>
            <person name="Kuo D.H."/>
            <person name="Larsson T."/>
            <person name="Lv J."/>
            <person name="Arendt D."/>
            <person name="Savage R."/>
            <person name="Osoegawa K."/>
            <person name="de Jong P."/>
            <person name="Grimwood J."/>
            <person name="Chapman J.A."/>
            <person name="Shapiro H."/>
            <person name="Aerts A."/>
            <person name="Otillar R.P."/>
            <person name="Terry A.Y."/>
            <person name="Boore J.L."/>
            <person name="Grigoriev I.V."/>
            <person name="Lindberg D.R."/>
            <person name="Seaver E.C."/>
            <person name="Weisblat D.A."/>
            <person name="Putnam N.H."/>
            <person name="Rokhsar D.S."/>
        </authorList>
    </citation>
    <scope>NUCLEOTIDE SEQUENCE</scope>
    <source>
        <strain evidence="6 8">I ESC-2004</strain>
    </source>
</reference>
<dbReference type="Gene3D" id="3.90.1200.10">
    <property type="match status" value="1"/>
</dbReference>
<evidence type="ECO:0000256" key="4">
    <source>
        <dbReference type="ARBA" id="ARBA00038211"/>
    </source>
</evidence>
<organism evidence="6">
    <name type="scientific">Capitella teleta</name>
    <name type="common">Polychaete worm</name>
    <dbReference type="NCBI Taxonomy" id="283909"/>
    <lineage>
        <taxon>Eukaryota</taxon>
        <taxon>Metazoa</taxon>
        <taxon>Spiralia</taxon>
        <taxon>Lophotrochozoa</taxon>
        <taxon>Annelida</taxon>
        <taxon>Polychaeta</taxon>
        <taxon>Sedentaria</taxon>
        <taxon>Scolecida</taxon>
        <taxon>Capitellidae</taxon>
        <taxon>Capitella</taxon>
    </lineage>
</organism>
<comment type="pathway">
    <text evidence="3">Phospholipid metabolism; phosphatidylethanolamine biosynthesis; phosphatidylethanolamine from ethanolamine: step 1/3.</text>
</comment>
<keyword evidence="1" id="KW-0444">Lipid biosynthesis</keyword>
<dbReference type="GO" id="GO:0006646">
    <property type="term" value="P:phosphatidylethanolamine biosynthetic process"/>
    <property type="evidence" value="ECO:0007669"/>
    <property type="project" value="TreeGrafter"/>
</dbReference>
<dbReference type="EC" id="2.7.1.82" evidence="5"/>
<dbReference type="EMBL" id="KB310317">
    <property type="protein sequence ID" value="ELT91979.1"/>
    <property type="molecule type" value="Genomic_DNA"/>
</dbReference>
<evidence type="ECO:0000313" key="7">
    <source>
        <dbReference type="EnsemblMetazoa" id="CapteP216514"/>
    </source>
</evidence>
<dbReference type="EnsemblMetazoa" id="CapteT216514">
    <property type="protein sequence ID" value="CapteP216514"/>
    <property type="gene ID" value="CapteG216514"/>
</dbReference>
<evidence type="ECO:0000313" key="8">
    <source>
        <dbReference type="Proteomes" id="UP000014760"/>
    </source>
</evidence>
<dbReference type="CDD" id="cd05157">
    <property type="entry name" value="ETNK_euk"/>
    <property type="match status" value="1"/>
</dbReference>
<evidence type="ECO:0000313" key="6">
    <source>
        <dbReference type="EMBL" id="ELT91979.1"/>
    </source>
</evidence>
<dbReference type="AlphaFoldDB" id="R7TE25"/>
<dbReference type="PANTHER" id="PTHR22603:SF66">
    <property type="entry name" value="ETHANOLAMINE KINASE"/>
    <property type="match status" value="1"/>
</dbReference>
<keyword evidence="1" id="KW-0443">Lipid metabolism</keyword>
<comment type="similarity">
    <text evidence="4">Belongs to the choline/ethanolamine kinase family.</text>
</comment>
<dbReference type="STRING" id="283909.R7TE25"/>
<dbReference type="OMA" id="DQASNIR"/>
<keyword evidence="1" id="KW-0594">Phospholipid biosynthesis</keyword>
<reference evidence="7" key="3">
    <citation type="submission" date="2015-06" db="UniProtKB">
        <authorList>
            <consortium name="EnsemblMetazoa"/>
        </authorList>
    </citation>
    <scope>IDENTIFICATION</scope>
</reference>
<dbReference type="InterPro" id="IPR011009">
    <property type="entry name" value="Kinase-like_dom_sf"/>
</dbReference>
<dbReference type="HOGENOM" id="CLU_012712_1_0_1"/>
<dbReference type="PANTHER" id="PTHR22603">
    <property type="entry name" value="CHOLINE/ETHANOALAMINE KINASE"/>
    <property type="match status" value="1"/>
</dbReference>
<dbReference type="SUPFAM" id="SSF56112">
    <property type="entry name" value="Protein kinase-like (PK-like)"/>
    <property type="match status" value="1"/>
</dbReference>
<protein>
    <recommendedName>
        <fullName evidence="5">ethanolamine kinase</fullName>
        <ecNumber evidence="5">2.7.1.82</ecNumber>
    </recommendedName>
</protein>
<dbReference type="Proteomes" id="UP000014760">
    <property type="component" value="Unassembled WGS sequence"/>
</dbReference>
<gene>
    <name evidence="6" type="ORF">CAPTEDRAFT_216514</name>
</gene>
<dbReference type="Gene3D" id="3.30.200.20">
    <property type="entry name" value="Phosphorylase Kinase, domain 1"/>
    <property type="match status" value="1"/>
</dbReference>
<dbReference type="OrthoDB" id="10267235at2759"/>
<evidence type="ECO:0000256" key="2">
    <source>
        <dbReference type="ARBA" id="ARBA00023264"/>
    </source>
</evidence>
<evidence type="ECO:0000256" key="5">
    <source>
        <dbReference type="ARBA" id="ARBA00038874"/>
    </source>
</evidence>
<evidence type="ECO:0000256" key="1">
    <source>
        <dbReference type="ARBA" id="ARBA00023209"/>
    </source>
</evidence>
<reference evidence="8" key="1">
    <citation type="submission" date="2012-12" db="EMBL/GenBank/DDBJ databases">
        <authorList>
            <person name="Hellsten U."/>
            <person name="Grimwood J."/>
            <person name="Chapman J.A."/>
            <person name="Shapiro H."/>
            <person name="Aerts A."/>
            <person name="Otillar R.P."/>
            <person name="Terry A.Y."/>
            <person name="Boore J.L."/>
            <person name="Simakov O."/>
            <person name="Marletaz F."/>
            <person name="Cho S.-J."/>
            <person name="Edsinger-Gonzales E."/>
            <person name="Havlak P."/>
            <person name="Kuo D.-H."/>
            <person name="Larsson T."/>
            <person name="Lv J."/>
            <person name="Arendt D."/>
            <person name="Savage R."/>
            <person name="Osoegawa K."/>
            <person name="de Jong P."/>
            <person name="Lindberg D.R."/>
            <person name="Seaver E.C."/>
            <person name="Weisblat D.A."/>
            <person name="Putnam N.H."/>
            <person name="Grigoriev I.V."/>
            <person name="Rokhsar D.S."/>
        </authorList>
    </citation>
    <scope>NUCLEOTIDE SEQUENCE</scope>
    <source>
        <strain evidence="8">I ESC-2004</strain>
    </source>
</reference>
<keyword evidence="2" id="KW-1208">Phospholipid metabolism</keyword>
<dbReference type="FunCoup" id="R7TE25">
    <property type="interactions" value="1714"/>
</dbReference>
<accession>R7TE25</accession>
<keyword evidence="8" id="KW-1185">Reference proteome</keyword>
<sequence>MELSGVMQFDDLIIHEENIQEEAVDLVLKLRPQWKKDEIKVTVFTDGISNKLVGCCLKTDLAKDDLVLVRVYGQNSELLVDRKAELKTLAMMHAVGCSEPLYATFKNGLSYGFVQGHCLHEENVRDEHIAKLIAREMVTLHSVNPAEILPGVDLGETHTKSRSIVFIKLERWLEYLKENPSPDEALPSVDALRAELKMLEKELLQLNSPLVFSHNDLLLKNIVYNKEKDRAFFIDYEYGGFNHQPFDIANHFCEYAGVQTVDYNLYPTKEYQLKWLRNYIEYQFIKDGKSKDDVNDMDVEKLYVHVDKFKLASHFFWGVWSVMQSMVSAIDFDYSDYAHIRLNEYFKQKPASLSLKMP</sequence>